<accession>A0A7J6FWM2</accession>
<sequence length="1204" mass="136268">MASRKGKEIMETVECISKEALMLSLEQPGEEGEVGADYIEKSVVGKVISKRSIFKGLLRNVLYQKWRSFRGWNMAEVEPNIYTIRFQKKLEAEMVVERSPWPVCGGHLILKPLAADGRWNSTDLNVVPIWVRVYDVPPRFFTKKNATTIANRIGGVISIDRMWKNGFPTAEYIRLRANIHLKKPLLVGLNLPMDEGVSLWCYFKYENLPRVCFKCGLVGHEEVNCNRRRRVISDDLNHTVPMYGPWMRFGSRLKHCFEGVLAEELAKELEGVHLGSMVTNIGEVEAPLAEDIISQRDTGVAGGHETALEFEPGLMGTVIHQEYLEGNAGTTVAGEMEPMGLSLEGQVASTEKGTDGMVDVEAMHTGATDGTKNVCREAETGVGGPTESQIGHLAMVFKGVLDPTNGSNSKLARHDCKKINRRDITGLLKPSGKPLLGPCPGKKRRLDDREGEPFNLDQAFSLHLDGMGLNPKKNCVEVAFESKEVVTDGEETVNQAPGEEKGDGKLNSNPWVGCFIYAPPKRSERDSFWASMSTNMHLYGEAWMVMGDMNAVLCQEEKIGGRPVCDGEGRGLRNFIFDNGAVELGGSGVMFTWTNGQDWNKLIKEKLDRVLCLTSWLSQFPKAGTKNLPIRHSDHSAIILNTVMETERFKAPFRYIDAWNMDEGCSRVVNEAWQQVVYGFQSYILCTKLRNTATALCKWNVECFGHCKKKLDFLEKGRFLALRSWESICRPKSCGRLGIRKFQDINFCLIAKLAWFLVSNHQSLLCRIFLGKYWYYHSNWSGGLGSGASPVVRGIWKTREFIRRQSLWIMGRFSNVEFWYCSWTCADGVIFGPQDLNRGVVSEEKLGWLRSDDEVWDAGRIERLFRPEAATSLSSCNINELSPFDSLIWHTSPTGTFSLKQAYWDLNSHRFGKDKTCLALWKSPIHERLKLFLWKIMTDCLPFGSRLSYIFGNNVGNCILCDSTGNDTSSHFLLHCPITQSLWRSSKWAIQPSDFPLHSGAEVITWMLFPQSFGGLVSENDKEEFLMFVAVMYHNLWFFRNDKYHNHTIWTLDEMKRKIDREFVQHRGSKQRSEPHRMDPPGIIAIRWLIPRPGRIRAHVDFANKDGIGAVGVVIRDESGHILAMYASKTQFLSIIHGELWAVYWGLKVMIRLGCAAMDIISDCQVLVVVFLKNIAPHWNISRLFALVKSLLVSFDVSLLWAPR</sequence>
<evidence type="ECO:0000313" key="4">
    <source>
        <dbReference type="EMBL" id="KAF4374089.1"/>
    </source>
</evidence>
<dbReference type="Pfam" id="PF14111">
    <property type="entry name" value="DUF4283"/>
    <property type="match status" value="1"/>
</dbReference>
<dbReference type="InterPro" id="IPR026960">
    <property type="entry name" value="RVT-Znf"/>
</dbReference>
<dbReference type="GO" id="GO:0004523">
    <property type="term" value="F:RNA-DNA hybrid ribonuclease activity"/>
    <property type="evidence" value="ECO:0007669"/>
    <property type="project" value="InterPro"/>
</dbReference>
<protein>
    <recommendedName>
        <fullName evidence="3">CCHC-type domain-containing protein</fullName>
    </recommendedName>
</protein>
<feature type="region of interest" description="Disordered" evidence="2">
    <location>
        <begin position="427"/>
        <end position="446"/>
    </location>
</feature>
<gene>
    <name evidence="4" type="ORF">F8388_007995</name>
</gene>
<dbReference type="Gene3D" id="3.30.420.10">
    <property type="entry name" value="Ribonuclease H-like superfamily/Ribonuclease H"/>
    <property type="match status" value="1"/>
</dbReference>
<dbReference type="InterPro" id="IPR025558">
    <property type="entry name" value="DUF4283"/>
</dbReference>
<proteinExistence type="predicted"/>
<feature type="compositionally biased region" description="Low complexity" evidence="2">
    <location>
        <begin position="427"/>
        <end position="440"/>
    </location>
</feature>
<keyword evidence="1" id="KW-0863">Zinc-finger</keyword>
<dbReference type="InterPro" id="IPR002156">
    <property type="entry name" value="RNaseH_domain"/>
</dbReference>
<dbReference type="Gene3D" id="3.60.10.10">
    <property type="entry name" value="Endonuclease/exonuclease/phosphatase"/>
    <property type="match status" value="1"/>
</dbReference>
<comment type="caution">
    <text evidence="4">The sequence shown here is derived from an EMBL/GenBank/DDBJ whole genome shotgun (WGS) entry which is preliminary data.</text>
</comment>
<dbReference type="Pfam" id="PF13966">
    <property type="entry name" value="zf-RVT"/>
    <property type="match status" value="1"/>
</dbReference>
<dbReference type="PANTHER" id="PTHR31286">
    <property type="entry name" value="GLYCINE-RICH CELL WALL STRUCTURAL PROTEIN 1.8-LIKE"/>
    <property type="match status" value="1"/>
</dbReference>
<reference evidence="4 5" key="1">
    <citation type="journal article" date="2020" name="bioRxiv">
        <title>Sequence and annotation of 42 cannabis genomes reveals extensive copy number variation in cannabinoid synthesis and pathogen resistance genes.</title>
        <authorList>
            <person name="Mckernan K.J."/>
            <person name="Helbert Y."/>
            <person name="Kane L.T."/>
            <person name="Ebling H."/>
            <person name="Zhang L."/>
            <person name="Liu B."/>
            <person name="Eaton Z."/>
            <person name="Mclaughlin S."/>
            <person name="Kingan S."/>
            <person name="Baybayan P."/>
            <person name="Concepcion G."/>
            <person name="Jordan M."/>
            <person name="Riva A."/>
            <person name="Barbazuk W."/>
            <person name="Harkins T."/>
        </authorList>
    </citation>
    <scope>NUCLEOTIDE SEQUENCE [LARGE SCALE GENOMIC DNA]</scope>
    <source>
        <strain evidence="5">cv. Jamaican Lion 4</strain>
        <tissue evidence="4">Leaf</tissue>
    </source>
</reference>
<dbReference type="EMBL" id="JAATIP010000098">
    <property type="protein sequence ID" value="KAF4374089.1"/>
    <property type="molecule type" value="Genomic_DNA"/>
</dbReference>
<dbReference type="Pfam" id="PF13456">
    <property type="entry name" value="RVT_3"/>
    <property type="match status" value="1"/>
</dbReference>
<dbReference type="Proteomes" id="UP000525078">
    <property type="component" value="Unassembled WGS sequence"/>
</dbReference>
<dbReference type="GO" id="GO:0008270">
    <property type="term" value="F:zinc ion binding"/>
    <property type="evidence" value="ECO:0007669"/>
    <property type="project" value="UniProtKB-KW"/>
</dbReference>
<feature type="domain" description="CCHC-type" evidence="3">
    <location>
        <begin position="212"/>
        <end position="225"/>
    </location>
</feature>
<dbReference type="CDD" id="cd06222">
    <property type="entry name" value="RNase_H_like"/>
    <property type="match status" value="1"/>
</dbReference>
<dbReference type="InterPro" id="IPR040256">
    <property type="entry name" value="At4g02000-like"/>
</dbReference>
<dbReference type="InterPro" id="IPR012337">
    <property type="entry name" value="RNaseH-like_sf"/>
</dbReference>
<dbReference type="InterPro" id="IPR025836">
    <property type="entry name" value="Zn_knuckle_CX2CX4HX4C"/>
</dbReference>
<dbReference type="InterPro" id="IPR044730">
    <property type="entry name" value="RNase_H-like_dom_plant"/>
</dbReference>
<dbReference type="InterPro" id="IPR001878">
    <property type="entry name" value="Znf_CCHC"/>
</dbReference>
<dbReference type="PANTHER" id="PTHR31286:SF167">
    <property type="entry name" value="OS09G0268800 PROTEIN"/>
    <property type="match status" value="1"/>
</dbReference>
<evidence type="ECO:0000313" key="5">
    <source>
        <dbReference type="Proteomes" id="UP000525078"/>
    </source>
</evidence>
<dbReference type="PROSITE" id="PS50158">
    <property type="entry name" value="ZF_CCHC"/>
    <property type="match status" value="1"/>
</dbReference>
<evidence type="ECO:0000256" key="2">
    <source>
        <dbReference type="SAM" id="MobiDB-lite"/>
    </source>
</evidence>
<dbReference type="InterPro" id="IPR036691">
    <property type="entry name" value="Endo/exonu/phosph_ase_sf"/>
</dbReference>
<dbReference type="InterPro" id="IPR036397">
    <property type="entry name" value="RNaseH_sf"/>
</dbReference>
<dbReference type="SUPFAM" id="SSF53098">
    <property type="entry name" value="Ribonuclease H-like"/>
    <property type="match status" value="1"/>
</dbReference>
<dbReference type="SUPFAM" id="SSF56219">
    <property type="entry name" value="DNase I-like"/>
    <property type="match status" value="1"/>
</dbReference>
<name>A0A7J6FWM2_CANSA</name>
<dbReference type="Pfam" id="PF14392">
    <property type="entry name" value="zf-CCHC_4"/>
    <property type="match status" value="1"/>
</dbReference>
<dbReference type="AlphaFoldDB" id="A0A7J6FWM2"/>
<organism evidence="4 5">
    <name type="scientific">Cannabis sativa</name>
    <name type="common">Hemp</name>
    <name type="synonym">Marijuana</name>
    <dbReference type="NCBI Taxonomy" id="3483"/>
    <lineage>
        <taxon>Eukaryota</taxon>
        <taxon>Viridiplantae</taxon>
        <taxon>Streptophyta</taxon>
        <taxon>Embryophyta</taxon>
        <taxon>Tracheophyta</taxon>
        <taxon>Spermatophyta</taxon>
        <taxon>Magnoliopsida</taxon>
        <taxon>eudicotyledons</taxon>
        <taxon>Gunneridae</taxon>
        <taxon>Pentapetalae</taxon>
        <taxon>rosids</taxon>
        <taxon>fabids</taxon>
        <taxon>Rosales</taxon>
        <taxon>Cannabaceae</taxon>
        <taxon>Cannabis</taxon>
    </lineage>
</organism>
<evidence type="ECO:0000259" key="3">
    <source>
        <dbReference type="PROSITE" id="PS50158"/>
    </source>
</evidence>
<keyword evidence="1" id="KW-0479">Metal-binding</keyword>
<dbReference type="GO" id="GO:0003676">
    <property type="term" value="F:nucleic acid binding"/>
    <property type="evidence" value="ECO:0007669"/>
    <property type="project" value="InterPro"/>
</dbReference>
<keyword evidence="1" id="KW-0862">Zinc</keyword>
<evidence type="ECO:0000256" key="1">
    <source>
        <dbReference type="PROSITE-ProRule" id="PRU00047"/>
    </source>
</evidence>